<comment type="catalytic activity">
    <reaction evidence="15">
        <text>uroporphyrinogen III + 2 S-adenosyl-L-methionine = precorrin-2 + 2 S-adenosyl-L-homocysteine + H(+)</text>
        <dbReference type="Rhea" id="RHEA:32459"/>
        <dbReference type="ChEBI" id="CHEBI:15378"/>
        <dbReference type="ChEBI" id="CHEBI:57308"/>
        <dbReference type="ChEBI" id="CHEBI:57856"/>
        <dbReference type="ChEBI" id="CHEBI:58827"/>
        <dbReference type="ChEBI" id="CHEBI:59789"/>
        <dbReference type="EC" id="2.1.1.107"/>
    </reaction>
</comment>
<proteinExistence type="inferred from homology"/>
<evidence type="ECO:0000313" key="21">
    <source>
        <dbReference type="Proteomes" id="UP000243463"/>
    </source>
</evidence>
<dbReference type="NCBIfam" id="TIGR01470">
    <property type="entry name" value="cysG_Nterm"/>
    <property type="match status" value="1"/>
</dbReference>
<dbReference type="InterPro" id="IPR014777">
    <property type="entry name" value="4pyrrole_Mease_sub1"/>
</dbReference>
<evidence type="ECO:0000256" key="8">
    <source>
        <dbReference type="ARBA" id="ARBA00023027"/>
    </source>
</evidence>
<dbReference type="PANTHER" id="PTHR45790:SF1">
    <property type="entry name" value="SIROHEME SYNTHASE"/>
    <property type="match status" value="1"/>
</dbReference>
<name>A0A217EDE5_9GAMM</name>
<dbReference type="GO" id="GO:0009236">
    <property type="term" value="P:cobalamin biosynthetic process"/>
    <property type="evidence" value="ECO:0007669"/>
    <property type="project" value="UniProtKB-UniRule"/>
</dbReference>
<evidence type="ECO:0000256" key="4">
    <source>
        <dbReference type="ARBA" id="ARBA00022603"/>
    </source>
</evidence>
<feature type="binding site" evidence="15">
    <location>
        <position position="237"/>
    </location>
    <ligand>
        <name>S-adenosyl-L-methionine</name>
        <dbReference type="ChEBI" id="CHEBI:59789"/>
    </ligand>
</feature>
<dbReference type="NCBIfam" id="TIGR01469">
    <property type="entry name" value="cobA_cysG_Cterm"/>
    <property type="match status" value="1"/>
</dbReference>
<dbReference type="GO" id="GO:0051266">
    <property type="term" value="F:sirohydrochlorin ferrochelatase activity"/>
    <property type="evidence" value="ECO:0007669"/>
    <property type="project" value="UniProtKB-EC"/>
</dbReference>
<dbReference type="Gene3D" id="1.10.8.210">
    <property type="entry name" value="Sirohaem synthase, dimerisation domain"/>
    <property type="match status" value="1"/>
</dbReference>
<evidence type="ECO:0000256" key="2">
    <source>
        <dbReference type="ARBA" id="ARBA00005879"/>
    </source>
</evidence>
<dbReference type="Gene3D" id="3.30.160.110">
    <property type="entry name" value="Siroheme synthase, domain 2"/>
    <property type="match status" value="1"/>
</dbReference>
<dbReference type="Pfam" id="PF13241">
    <property type="entry name" value="NAD_binding_7"/>
    <property type="match status" value="1"/>
</dbReference>
<dbReference type="PROSITE" id="PS00839">
    <property type="entry name" value="SUMT_1"/>
    <property type="match status" value="1"/>
</dbReference>
<dbReference type="InterPro" id="IPR019478">
    <property type="entry name" value="Sirohaem_synthase_dimer_dom"/>
</dbReference>
<dbReference type="EC" id="4.99.1.4" evidence="15"/>
<comment type="pathway">
    <text evidence="12 15">Porphyrin-containing compound metabolism; siroheme biosynthesis; precorrin-2 from uroporphyrinogen III: step 1/1.</text>
</comment>
<keyword evidence="5 15" id="KW-0808">Transferase</keyword>
<dbReference type="EMBL" id="FZLN01000001">
    <property type="protein sequence ID" value="SNQ28216.1"/>
    <property type="molecule type" value="Genomic_DNA"/>
</dbReference>
<dbReference type="GO" id="GO:0043115">
    <property type="term" value="F:precorrin-2 dehydrogenase activity"/>
    <property type="evidence" value="ECO:0007669"/>
    <property type="project" value="UniProtKB-UniRule"/>
</dbReference>
<accession>A0A217EDE5</accession>
<dbReference type="NCBIfam" id="NF007922">
    <property type="entry name" value="PRK10637.1"/>
    <property type="match status" value="1"/>
</dbReference>
<dbReference type="InterPro" id="IPR035996">
    <property type="entry name" value="4pyrrol_Methylase_sf"/>
</dbReference>
<feature type="binding site" evidence="15">
    <location>
        <begin position="34"/>
        <end position="35"/>
    </location>
    <ligand>
        <name>NAD(+)</name>
        <dbReference type="ChEBI" id="CHEBI:57540"/>
    </ligand>
</feature>
<dbReference type="InterPro" id="IPR050161">
    <property type="entry name" value="Siro_Cobalamin_biosynth"/>
</dbReference>
<comment type="pathway">
    <text evidence="15">Porphyrin-containing compound metabolism; siroheme biosynthesis; siroheme from sirohydrochlorin: step 1/1.</text>
</comment>
<feature type="domain" description="Sirohaem synthase dimerisation" evidence="19">
    <location>
        <begin position="164"/>
        <end position="220"/>
    </location>
</feature>
<comment type="catalytic activity">
    <reaction evidence="13 15">
        <text>precorrin-2 + NAD(+) = sirohydrochlorin + NADH + 2 H(+)</text>
        <dbReference type="Rhea" id="RHEA:15613"/>
        <dbReference type="ChEBI" id="CHEBI:15378"/>
        <dbReference type="ChEBI" id="CHEBI:57540"/>
        <dbReference type="ChEBI" id="CHEBI:57945"/>
        <dbReference type="ChEBI" id="CHEBI:58351"/>
        <dbReference type="ChEBI" id="CHEBI:58827"/>
        <dbReference type="EC" id="1.3.1.76"/>
    </reaction>
</comment>
<dbReference type="InterPro" id="IPR014776">
    <property type="entry name" value="4pyrrole_Mease_sub2"/>
</dbReference>
<feature type="active site" description="Proton acceptor" evidence="15 16">
    <location>
        <position position="260"/>
    </location>
</feature>
<comment type="similarity">
    <text evidence="15">In the C-terminal section; belongs to the precorrin methyltransferase family.</text>
</comment>
<feature type="binding site" evidence="15">
    <location>
        <position position="395"/>
    </location>
    <ligand>
        <name>S-adenosyl-L-methionine</name>
        <dbReference type="ChEBI" id="CHEBI:59789"/>
    </ligand>
</feature>
<protein>
    <recommendedName>
        <fullName evidence="15">Siroheme synthase</fullName>
    </recommendedName>
    <domain>
        <recommendedName>
            <fullName evidence="15">Uroporphyrinogen-III C-methyltransferase</fullName>
            <shortName evidence="15">Urogen III methylase</shortName>
            <ecNumber evidence="15">2.1.1.107</ecNumber>
        </recommendedName>
        <alternativeName>
            <fullName evidence="15">SUMT</fullName>
        </alternativeName>
        <alternativeName>
            <fullName evidence="15">Uroporphyrinogen III methylase</fullName>
            <shortName evidence="15">UROM</shortName>
        </alternativeName>
    </domain>
    <domain>
        <recommendedName>
            <fullName evidence="15">Precorrin-2 dehydrogenase</fullName>
            <ecNumber evidence="15">1.3.1.76</ecNumber>
        </recommendedName>
    </domain>
    <domain>
        <recommendedName>
            <fullName evidence="15">Sirohydrochlorin ferrochelatase</fullName>
            <ecNumber evidence="15">4.99.1.4</ecNumber>
        </recommendedName>
    </domain>
</protein>
<dbReference type="InterPro" id="IPR012409">
    <property type="entry name" value="Sirohaem_synth"/>
</dbReference>
<feature type="region of interest" description="Uroporphyrinogen-III C-methyltransferase" evidence="15">
    <location>
        <begin position="228"/>
        <end position="469"/>
    </location>
</feature>
<evidence type="ECO:0000256" key="3">
    <source>
        <dbReference type="ARBA" id="ARBA00022573"/>
    </source>
</evidence>
<dbReference type="InterPro" id="IPR036291">
    <property type="entry name" value="NAD(P)-bd_dom_sf"/>
</dbReference>
<dbReference type="UniPathway" id="UPA00148">
    <property type="reaction ID" value="UER00211"/>
</dbReference>
<keyword evidence="10 15" id="KW-0627">Porphyrin biosynthesis</keyword>
<reference evidence="21" key="1">
    <citation type="submission" date="2017-06" db="EMBL/GenBank/DDBJ databases">
        <authorList>
            <person name="Varghese N."/>
            <person name="Submissions S."/>
        </authorList>
    </citation>
    <scope>NUCLEOTIDE SEQUENCE [LARGE SCALE GENOMIC DNA]</scope>
    <source>
        <strain evidence="21">ANC 5114</strain>
    </source>
</reference>
<feature type="binding site" evidence="15">
    <location>
        <begin position="313"/>
        <end position="315"/>
    </location>
    <ligand>
        <name>S-adenosyl-L-methionine</name>
        <dbReference type="ChEBI" id="CHEBI:59789"/>
    </ligand>
</feature>
<dbReference type="InterPro" id="IPR000878">
    <property type="entry name" value="4pyrrol_Mease"/>
</dbReference>
<keyword evidence="21" id="KW-1185">Reference proteome</keyword>
<feature type="binding site" evidence="15">
    <location>
        <position position="424"/>
    </location>
    <ligand>
        <name>S-adenosyl-L-methionine</name>
        <dbReference type="ChEBI" id="CHEBI:59789"/>
    </ligand>
</feature>
<feature type="binding site" evidence="15">
    <location>
        <begin position="343"/>
        <end position="344"/>
    </location>
    <ligand>
        <name>S-adenosyl-L-methionine</name>
        <dbReference type="ChEBI" id="CHEBI:59789"/>
    </ligand>
</feature>
<evidence type="ECO:0000256" key="16">
    <source>
        <dbReference type="PIRSR" id="PIRSR036426-1"/>
    </source>
</evidence>
<comment type="pathway">
    <text evidence="14 15">Cofactor biosynthesis; adenosylcobalamin biosynthesis; precorrin-2 from uroporphyrinogen III: step 1/1.</text>
</comment>
<dbReference type="CDD" id="cd11642">
    <property type="entry name" value="SUMT"/>
    <property type="match status" value="1"/>
</dbReference>
<comment type="pathway">
    <text evidence="15">Cofactor biosynthesis; adenosylcobalamin biosynthesis; sirohydrochlorin from precorrin-2: step 1/1.</text>
</comment>
<keyword evidence="3 15" id="KW-0169">Cobalamin biosynthesis</keyword>
<evidence type="ECO:0000256" key="15">
    <source>
        <dbReference type="HAMAP-Rule" id="MF_01646"/>
    </source>
</evidence>
<dbReference type="Pfam" id="PF00590">
    <property type="entry name" value="TP_methylase"/>
    <property type="match status" value="1"/>
</dbReference>
<keyword evidence="8 15" id="KW-0520">NAD</keyword>
<evidence type="ECO:0000256" key="14">
    <source>
        <dbReference type="ARBA" id="ARBA00060548"/>
    </source>
</evidence>
<dbReference type="EC" id="2.1.1.107" evidence="15"/>
<dbReference type="Proteomes" id="UP000243463">
    <property type="component" value="Unassembled WGS sequence"/>
</dbReference>
<dbReference type="PANTHER" id="PTHR45790">
    <property type="entry name" value="SIROHEME SYNTHASE-RELATED"/>
    <property type="match status" value="1"/>
</dbReference>
<evidence type="ECO:0000256" key="7">
    <source>
        <dbReference type="ARBA" id="ARBA00023002"/>
    </source>
</evidence>
<dbReference type="SUPFAM" id="SSF51735">
    <property type="entry name" value="NAD(P)-binding Rossmann-fold domains"/>
    <property type="match status" value="1"/>
</dbReference>
<dbReference type="InterPro" id="IPR006367">
    <property type="entry name" value="Sirohaem_synthase_N"/>
</dbReference>
<dbReference type="Gene3D" id="3.30.950.10">
    <property type="entry name" value="Methyltransferase, Cobalt-precorrin-4 Transmethylase, Domain 2"/>
    <property type="match status" value="1"/>
</dbReference>
<dbReference type="AlphaFoldDB" id="A0A217EDE5"/>
<keyword evidence="9 15" id="KW-0456">Lyase</keyword>
<dbReference type="UniPathway" id="UPA00262">
    <property type="reaction ID" value="UER00211"/>
</dbReference>
<sequence length="469" mass="52199">MHVKQNECKGGSVDIFPISLKLKQQICLIVGGGAIAYRKAFLLHKAGAIIHIVAPYISDELRELVKSSHGCVNEKPFSADDLNLPYKLVIAATDAPLVNRQVFDLCEARNLLVNSVDDIPHCRFMVPAIIDRSPLVISVASNGTSPVLSRQIRTQLETLIPHGMGKLAEFSGQWRQRVKAKIHNPDERRIFWENLYAGPLKEHVFNDQLEKATRLMQDALNCWETPTGEVYLVGAGPGDPELLTLKALRLMQQSDVVLYDRLVSAPILELCRRDAEKIYVGKARAKHAVPQHNINQLLIEHAKAGKRVCRLKGGDPFIFGRGGEEIQELFEENISFQVVPGITAASGCSAYAGIPLTHRDYAQSVRFLTGHLKDGSPELPWRELVYENQTLVLYMGLIGLEEICQKLIQHGQREDMPVALISKGTTPEQHVVVGTLKNIAAQVIEHDIQAPTLTIIGEVVQLRSQLQWQ</sequence>
<dbReference type="PIRSF" id="PIRSF036426">
    <property type="entry name" value="Sirohaem_synth"/>
    <property type="match status" value="1"/>
</dbReference>
<dbReference type="GO" id="GO:0051287">
    <property type="term" value="F:NAD binding"/>
    <property type="evidence" value="ECO:0007669"/>
    <property type="project" value="InterPro"/>
</dbReference>
<feature type="modified residue" description="Phosphoserine" evidence="15">
    <location>
        <position position="141"/>
    </location>
</feature>
<dbReference type="GO" id="GO:0032259">
    <property type="term" value="P:methylation"/>
    <property type="evidence" value="ECO:0007669"/>
    <property type="project" value="UniProtKB-KW"/>
</dbReference>
<dbReference type="HAMAP" id="MF_01646">
    <property type="entry name" value="Siroheme_synth"/>
    <property type="match status" value="1"/>
</dbReference>
<keyword evidence="11 15" id="KW-0511">Multifunctional enzyme</keyword>
<evidence type="ECO:0000259" key="19">
    <source>
        <dbReference type="Pfam" id="PF10414"/>
    </source>
</evidence>
<organism evidence="20 21">
    <name type="scientific">Acinetobacter apis</name>
    <dbReference type="NCBI Taxonomy" id="1229165"/>
    <lineage>
        <taxon>Bacteria</taxon>
        <taxon>Pseudomonadati</taxon>
        <taxon>Pseudomonadota</taxon>
        <taxon>Gammaproteobacteria</taxon>
        <taxon>Moraxellales</taxon>
        <taxon>Moraxellaceae</taxon>
        <taxon>Acinetobacter</taxon>
    </lineage>
</organism>
<dbReference type="NCBIfam" id="NF004790">
    <property type="entry name" value="PRK06136.1"/>
    <property type="match status" value="1"/>
</dbReference>
<evidence type="ECO:0000313" key="20">
    <source>
        <dbReference type="EMBL" id="SNQ28216.1"/>
    </source>
</evidence>
<dbReference type="Pfam" id="PF10414">
    <property type="entry name" value="CysG_dimeriser"/>
    <property type="match status" value="1"/>
</dbReference>
<comment type="similarity">
    <text evidence="2 17">Belongs to the precorrin methyltransferase family.</text>
</comment>
<comment type="similarity">
    <text evidence="15">In the N-terminal section; belongs to the precorrin-2 dehydrogenase / sirohydrochlorin ferrochelatase family.</text>
</comment>
<feature type="binding site" evidence="15">
    <location>
        <position position="318"/>
    </location>
    <ligand>
        <name>S-adenosyl-L-methionine</name>
        <dbReference type="ChEBI" id="CHEBI:59789"/>
    </ligand>
</feature>
<dbReference type="PROSITE" id="PS00840">
    <property type="entry name" value="SUMT_2"/>
    <property type="match status" value="1"/>
</dbReference>
<keyword evidence="7 15" id="KW-0560">Oxidoreductase</keyword>
<evidence type="ECO:0000256" key="17">
    <source>
        <dbReference type="RuleBase" id="RU003960"/>
    </source>
</evidence>
<dbReference type="GO" id="GO:0019354">
    <property type="term" value="P:siroheme biosynthetic process"/>
    <property type="evidence" value="ECO:0007669"/>
    <property type="project" value="UniProtKB-UniRule"/>
</dbReference>
<dbReference type="GO" id="GO:0004851">
    <property type="term" value="F:uroporphyrin-III C-methyltransferase activity"/>
    <property type="evidence" value="ECO:0007669"/>
    <property type="project" value="UniProtKB-UniRule"/>
</dbReference>
<evidence type="ECO:0000256" key="12">
    <source>
        <dbReference type="ARBA" id="ARBA00025705"/>
    </source>
</evidence>
<evidence type="ECO:0000256" key="5">
    <source>
        <dbReference type="ARBA" id="ARBA00022679"/>
    </source>
</evidence>
<feature type="region of interest" description="Precorrin-2 dehydrogenase / sirohydrochlorin ferrochelatase" evidence="15">
    <location>
        <begin position="1"/>
        <end position="216"/>
    </location>
</feature>
<keyword evidence="15" id="KW-0597">Phosphoprotein</keyword>
<evidence type="ECO:0000256" key="11">
    <source>
        <dbReference type="ARBA" id="ARBA00023268"/>
    </source>
</evidence>
<dbReference type="InterPro" id="IPR006366">
    <property type="entry name" value="CobA/CysG_C"/>
</dbReference>
<dbReference type="Gene3D" id="3.40.50.720">
    <property type="entry name" value="NAD(P)-binding Rossmann-like Domain"/>
    <property type="match status" value="1"/>
</dbReference>
<evidence type="ECO:0000259" key="18">
    <source>
        <dbReference type="Pfam" id="PF00590"/>
    </source>
</evidence>
<feature type="domain" description="Tetrapyrrole methylase" evidence="18">
    <location>
        <begin position="230"/>
        <end position="439"/>
    </location>
</feature>
<keyword evidence="6 15" id="KW-0949">S-adenosyl-L-methionine</keyword>
<evidence type="ECO:0000256" key="9">
    <source>
        <dbReference type="ARBA" id="ARBA00023239"/>
    </source>
</evidence>
<dbReference type="Gene3D" id="3.40.1010.10">
    <property type="entry name" value="Cobalt-precorrin-4 Transmethylase, Domain 1"/>
    <property type="match status" value="1"/>
</dbReference>
<feature type="active site" description="Proton donor" evidence="15 16">
    <location>
        <position position="282"/>
    </location>
</feature>
<dbReference type="InterPro" id="IPR037115">
    <property type="entry name" value="Sirohaem_synt_dimer_dom_sf"/>
</dbReference>
<dbReference type="FunFam" id="3.40.1010.10:FF:000001">
    <property type="entry name" value="Siroheme synthase"/>
    <property type="match status" value="1"/>
</dbReference>
<dbReference type="InterPro" id="IPR003043">
    <property type="entry name" value="Uropor_MeTrfase_CS"/>
</dbReference>
<gene>
    <name evidence="15" type="primary">cysG</name>
    <name evidence="20" type="ORF">SAMN05444584_0128</name>
</gene>
<feature type="binding site" evidence="15">
    <location>
        <begin position="55"/>
        <end position="56"/>
    </location>
    <ligand>
        <name>NAD(+)</name>
        <dbReference type="ChEBI" id="CHEBI:57540"/>
    </ligand>
</feature>
<comment type="pathway">
    <text evidence="1 15">Porphyrin-containing compound metabolism; siroheme biosynthesis; sirohydrochlorin from precorrin-2: step 1/1.</text>
</comment>
<dbReference type="FunFam" id="3.30.950.10:FF:000001">
    <property type="entry name" value="Siroheme synthase"/>
    <property type="match status" value="1"/>
</dbReference>
<evidence type="ECO:0000256" key="1">
    <source>
        <dbReference type="ARBA" id="ARBA00005010"/>
    </source>
</evidence>
<evidence type="ECO:0000256" key="13">
    <source>
        <dbReference type="ARBA" id="ARBA00047561"/>
    </source>
</evidence>
<evidence type="ECO:0000256" key="6">
    <source>
        <dbReference type="ARBA" id="ARBA00022691"/>
    </source>
</evidence>
<comment type="function">
    <text evidence="15">Multifunctional enzyme that catalyzes the SAM-dependent methylations of uroporphyrinogen III at position C-2 and C-7 to form precorrin-2 via precorrin-1. Then it catalyzes the NAD-dependent ring dehydrogenation of precorrin-2 to yield sirohydrochlorin. Finally, it catalyzes the ferrochelation of sirohydrochlorin to yield siroheme.</text>
</comment>
<keyword evidence="4 15" id="KW-0489">Methyltransferase</keyword>
<comment type="catalytic activity">
    <reaction evidence="15">
        <text>siroheme + 2 H(+) = sirohydrochlorin + Fe(2+)</text>
        <dbReference type="Rhea" id="RHEA:24360"/>
        <dbReference type="ChEBI" id="CHEBI:15378"/>
        <dbReference type="ChEBI" id="CHEBI:29033"/>
        <dbReference type="ChEBI" id="CHEBI:58351"/>
        <dbReference type="ChEBI" id="CHEBI:60052"/>
        <dbReference type="EC" id="4.99.1.4"/>
    </reaction>
</comment>
<dbReference type="SUPFAM" id="SSF75615">
    <property type="entry name" value="Siroheme synthase middle domains-like"/>
    <property type="match status" value="1"/>
</dbReference>
<dbReference type="SUPFAM" id="SSF53790">
    <property type="entry name" value="Tetrapyrrole methylase"/>
    <property type="match status" value="1"/>
</dbReference>
<evidence type="ECO:0000256" key="10">
    <source>
        <dbReference type="ARBA" id="ARBA00023244"/>
    </source>
</evidence>
<dbReference type="EC" id="1.3.1.76" evidence="15"/>